<protein>
    <submittedName>
        <fullName evidence="5">TetR/AcrR family transcriptional regulator C-terminal domain-containing protein</fullName>
    </submittedName>
</protein>
<keyword evidence="2 3" id="KW-0238">DNA-binding</keyword>
<dbReference type="EMBL" id="CP137640">
    <property type="protein sequence ID" value="WVX81122.1"/>
    <property type="molecule type" value="Genomic_DNA"/>
</dbReference>
<gene>
    <name evidence="5" type="ORF">R4Z09_28600</name>
</gene>
<evidence type="ECO:0000256" key="1">
    <source>
        <dbReference type="ARBA" id="ARBA00022491"/>
    </source>
</evidence>
<dbReference type="SUPFAM" id="SSF46689">
    <property type="entry name" value="Homeodomain-like"/>
    <property type="match status" value="1"/>
</dbReference>
<evidence type="ECO:0000256" key="2">
    <source>
        <dbReference type="ARBA" id="ARBA00023125"/>
    </source>
</evidence>
<dbReference type="Gene3D" id="1.10.357.10">
    <property type="entry name" value="Tetracycline Repressor, domain 2"/>
    <property type="match status" value="1"/>
</dbReference>
<evidence type="ECO:0000313" key="5">
    <source>
        <dbReference type="EMBL" id="WVX81122.1"/>
    </source>
</evidence>
<dbReference type="RefSeq" id="WP_338450052.1">
    <property type="nucleotide sequence ID" value="NZ_CP137640.1"/>
</dbReference>
<feature type="domain" description="HTH tetR-type" evidence="4">
    <location>
        <begin position="13"/>
        <end position="73"/>
    </location>
</feature>
<feature type="DNA-binding region" description="H-T-H motif" evidence="3">
    <location>
        <begin position="36"/>
        <end position="55"/>
    </location>
</feature>
<keyword evidence="6" id="KW-1185">Reference proteome</keyword>
<dbReference type="Pfam" id="PF00440">
    <property type="entry name" value="TetR_N"/>
    <property type="match status" value="1"/>
</dbReference>
<accession>A0ABZ2CBK2</accession>
<dbReference type="PANTHER" id="PTHR43479:SF23">
    <property type="entry name" value="HTH TETR-TYPE DOMAIN-CONTAINING PROTEIN"/>
    <property type="match status" value="1"/>
</dbReference>
<organism evidence="5 6">
    <name type="scientific">Niallia oryzisoli</name>
    <dbReference type="NCBI Taxonomy" id="1737571"/>
    <lineage>
        <taxon>Bacteria</taxon>
        <taxon>Bacillati</taxon>
        <taxon>Bacillota</taxon>
        <taxon>Bacilli</taxon>
        <taxon>Bacillales</taxon>
        <taxon>Bacillaceae</taxon>
        <taxon>Niallia</taxon>
    </lineage>
</organism>
<keyword evidence="1" id="KW-0678">Repressor</keyword>
<dbReference type="InterPro" id="IPR001647">
    <property type="entry name" value="HTH_TetR"/>
</dbReference>
<dbReference type="PANTHER" id="PTHR43479">
    <property type="entry name" value="ACREF/ENVCD OPERON REPRESSOR-RELATED"/>
    <property type="match status" value="1"/>
</dbReference>
<dbReference type="Pfam" id="PF14278">
    <property type="entry name" value="TetR_C_8"/>
    <property type="match status" value="1"/>
</dbReference>
<dbReference type="InterPro" id="IPR050624">
    <property type="entry name" value="HTH-type_Tx_Regulator"/>
</dbReference>
<sequence length="203" mass="24172">MEKLQPILDRRITRTRQLIYETFISFISEKEFTQISIKDITNGANISRSTFYAHYQDKYDLLDKTIQEKLSELNNSLVETKSNYINYQSNIEISDPYFVTYFEHLAMNHRFYHTMFTKMDSSEFLSKMYEVIRESFYIRVSSMEKEQKLLVPLDILLDYCSSSIIGITKVWMENNMIYSPHYMALQLTRLAILGIYKTMGKMN</sequence>
<evidence type="ECO:0000259" key="4">
    <source>
        <dbReference type="PROSITE" id="PS50977"/>
    </source>
</evidence>
<reference evidence="5 6" key="1">
    <citation type="submission" date="2023-10" db="EMBL/GenBank/DDBJ databases">
        <title>Niallia locisalis sp.nov. isolated from a salt pond sample.</title>
        <authorList>
            <person name="Li X.-J."/>
            <person name="Dong L."/>
        </authorList>
    </citation>
    <scope>NUCLEOTIDE SEQUENCE [LARGE SCALE GENOMIC DNA]</scope>
    <source>
        <strain evidence="5 6">DSM 29761</strain>
    </source>
</reference>
<dbReference type="PROSITE" id="PS50977">
    <property type="entry name" value="HTH_TETR_2"/>
    <property type="match status" value="1"/>
</dbReference>
<evidence type="ECO:0000256" key="3">
    <source>
        <dbReference type="PROSITE-ProRule" id="PRU00335"/>
    </source>
</evidence>
<name>A0ABZ2CBK2_9BACI</name>
<evidence type="ECO:0000313" key="6">
    <source>
        <dbReference type="Proteomes" id="UP001357223"/>
    </source>
</evidence>
<proteinExistence type="predicted"/>
<dbReference type="Proteomes" id="UP001357223">
    <property type="component" value="Chromosome"/>
</dbReference>
<dbReference type="InterPro" id="IPR039532">
    <property type="entry name" value="TetR_C_Firmicutes"/>
</dbReference>
<dbReference type="InterPro" id="IPR009057">
    <property type="entry name" value="Homeodomain-like_sf"/>
</dbReference>